<dbReference type="AlphaFoldDB" id="A0A9D3YUX2"/>
<accession>A0A9D3YUX2</accession>
<dbReference type="Gene3D" id="3.30.420.10">
    <property type="entry name" value="Ribonuclease H-like superfamily/Ribonuclease H"/>
    <property type="match status" value="1"/>
</dbReference>
<gene>
    <name evidence="1" type="ORF">DPMN_067229</name>
</gene>
<dbReference type="InterPro" id="IPR036397">
    <property type="entry name" value="RNaseH_sf"/>
</dbReference>
<dbReference type="Proteomes" id="UP000828390">
    <property type="component" value="Unassembled WGS sequence"/>
</dbReference>
<evidence type="ECO:0000313" key="2">
    <source>
        <dbReference type="Proteomes" id="UP000828390"/>
    </source>
</evidence>
<sequence length="58" mass="6287">MEIFAIFQEYVRPFLNPKLPSFCTSLTGIHTGKSGPGRSLCGCPCQGGGMVLTAWPRQ</sequence>
<organism evidence="1 2">
    <name type="scientific">Dreissena polymorpha</name>
    <name type="common">Zebra mussel</name>
    <name type="synonym">Mytilus polymorpha</name>
    <dbReference type="NCBI Taxonomy" id="45954"/>
    <lineage>
        <taxon>Eukaryota</taxon>
        <taxon>Metazoa</taxon>
        <taxon>Spiralia</taxon>
        <taxon>Lophotrochozoa</taxon>
        <taxon>Mollusca</taxon>
        <taxon>Bivalvia</taxon>
        <taxon>Autobranchia</taxon>
        <taxon>Heteroconchia</taxon>
        <taxon>Euheterodonta</taxon>
        <taxon>Imparidentia</taxon>
        <taxon>Neoheterodontei</taxon>
        <taxon>Myida</taxon>
        <taxon>Dreissenoidea</taxon>
        <taxon>Dreissenidae</taxon>
        <taxon>Dreissena</taxon>
    </lineage>
</organism>
<evidence type="ECO:0000313" key="1">
    <source>
        <dbReference type="EMBL" id="KAH3707813.1"/>
    </source>
</evidence>
<dbReference type="GO" id="GO:0003676">
    <property type="term" value="F:nucleic acid binding"/>
    <property type="evidence" value="ECO:0007669"/>
    <property type="project" value="InterPro"/>
</dbReference>
<dbReference type="EMBL" id="JAIWYP010000014">
    <property type="protein sequence ID" value="KAH3707813.1"/>
    <property type="molecule type" value="Genomic_DNA"/>
</dbReference>
<protein>
    <submittedName>
        <fullName evidence="1">Uncharacterized protein</fullName>
    </submittedName>
</protein>
<reference evidence="1" key="1">
    <citation type="journal article" date="2019" name="bioRxiv">
        <title>The Genome of the Zebra Mussel, Dreissena polymorpha: A Resource for Invasive Species Research.</title>
        <authorList>
            <person name="McCartney M.A."/>
            <person name="Auch B."/>
            <person name="Kono T."/>
            <person name="Mallez S."/>
            <person name="Zhang Y."/>
            <person name="Obille A."/>
            <person name="Becker A."/>
            <person name="Abrahante J.E."/>
            <person name="Garbe J."/>
            <person name="Badalamenti J.P."/>
            <person name="Herman A."/>
            <person name="Mangelson H."/>
            <person name="Liachko I."/>
            <person name="Sullivan S."/>
            <person name="Sone E.D."/>
            <person name="Koren S."/>
            <person name="Silverstein K.A.T."/>
            <person name="Beckman K.B."/>
            <person name="Gohl D.M."/>
        </authorList>
    </citation>
    <scope>NUCLEOTIDE SEQUENCE</scope>
    <source>
        <strain evidence="1">Duluth1</strain>
        <tissue evidence="1">Whole animal</tissue>
    </source>
</reference>
<name>A0A9D3YUX2_DREPO</name>
<comment type="caution">
    <text evidence="1">The sequence shown here is derived from an EMBL/GenBank/DDBJ whole genome shotgun (WGS) entry which is preliminary data.</text>
</comment>
<proteinExistence type="predicted"/>
<reference evidence="1" key="2">
    <citation type="submission" date="2020-11" db="EMBL/GenBank/DDBJ databases">
        <authorList>
            <person name="McCartney M.A."/>
            <person name="Auch B."/>
            <person name="Kono T."/>
            <person name="Mallez S."/>
            <person name="Becker A."/>
            <person name="Gohl D.M."/>
            <person name="Silverstein K.A.T."/>
            <person name="Koren S."/>
            <person name="Bechman K.B."/>
            <person name="Herman A."/>
            <person name="Abrahante J.E."/>
            <person name="Garbe J."/>
        </authorList>
    </citation>
    <scope>NUCLEOTIDE SEQUENCE</scope>
    <source>
        <strain evidence="1">Duluth1</strain>
        <tissue evidence="1">Whole animal</tissue>
    </source>
</reference>
<keyword evidence="2" id="KW-1185">Reference proteome</keyword>